<dbReference type="SUPFAM" id="SSF102588">
    <property type="entry name" value="LmbE-like"/>
    <property type="match status" value="1"/>
</dbReference>
<protein>
    <recommendedName>
        <fullName evidence="4">N-acetyl-1-D-myo-inositol-2-amino-2-deoxy-alpha-D-glucopyranoside deacetylase</fullName>
        <ecNumber evidence="4">3.5.1.103</ecNumber>
    </recommendedName>
</protein>
<accession>A0A934X250</accession>
<proteinExistence type="predicted"/>
<evidence type="ECO:0000256" key="2">
    <source>
        <dbReference type="ARBA" id="ARBA00022801"/>
    </source>
</evidence>
<evidence type="ECO:0000313" key="6">
    <source>
        <dbReference type="Proteomes" id="UP000718281"/>
    </source>
</evidence>
<dbReference type="InterPro" id="IPR017810">
    <property type="entry name" value="Mycothiol_biosynthesis_MshB"/>
</dbReference>
<organism evidence="5 6">
    <name type="scientific">Candidatus Phosphoribacter hodrii</name>
    <dbReference type="NCBI Taxonomy" id="2953743"/>
    <lineage>
        <taxon>Bacteria</taxon>
        <taxon>Bacillati</taxon>
        <taxon>Actinomycetota</taxon>
        <taxon>Actinomycetes</taxon>
        <taxon>Micrococcales</taxon>
        <taxon>Dermatophilaceae</taxon>
        <taxon>Candidatus Phosphoribacter</taxon>
    </lineage>
</organism>
<evidence type="ECO:0000313" key="5">
    <source>
        <dbReference type="EMBL" id="MBK6299621.1"/>
    </source>
</evidence>
<dbReference type="PANTHER" id="PTHR12993">
    <property type="entry name" value="N-ACETYLGLUCOSAMINYL-PHOSPHATIDYLINOSITOL DE-N-ACETYLASE-RELATED"/>
    <property type="match status" value="1"/>
</dbReference>
<dbReference type="GO" id="GO:0010125">
    <property type="term" value="P:mycothiol biosynthetic process"/>
    <property type="evidence" value="ECO:0007669"/>
    <property type="project" value="UniProtKB-UniRule"/>
</dbReference>
<reference evidence="5 6" key="1">
    <citation type="submission" date="2020-10" db="EMBL/GenBank/DDBJ databases">
        <title>Connecting structure to function with the recovery of over 1000 high-quality activated sludge metagenome-assembled genomes encoding full-length rRNA genes using long-read sequencing.</title>
        <authorList>
            <person name="Singleton C.M."/>
            <person name="Petriglieri F."/>
            <person name="Kristensen J.M."/>
            <person name="Kirkegaard R.H."/>
            <person name="Michaelsen T.Y."/>
            <person name="Andersen M.H."/>
            <person name="Karst S.M."/>
            <person name="Dueholm M.S."/>
            <person name="Nielsen P.H."/>
            <person name="Albertsen M."/>
        </authorList>
    </citation>
    <scope>NUCLEOTIDE SEQUENCE [LARGE SCALE GENOMIC DNA]</scope>
    <source>
        <strain evidence="5">AalE_18-Q3-R2-46_BAT3C.188</strain>
    </source>
</reference>
<name>A0A934X250_9MICO</name>
<dbReference type="EC" id="3.5.1.103" evidence="4"/>
<keyword evidence="1" id="KW-0479">Metal-binding</keyword>
<dbReference type="InterPro" id="IPR003737">
    <property type="entry name" value="GlcNAc_PI_deacetylase-related"/>
</dbReference>
<keyword evidence="2 5" id="KW-0378">Hydrolase</keyword>
<dbReference type="GO" id="GO:0035595">
    <property type="term" value="F:N-acetylglucosaminylinositol deacetylase activity"/>
    <property type="evidence" value="ECO:0007669"/>
    <property type="project" value="UniProtKB-EC"/>
</dbReference>
<keyword evidence="3" id="KW-0862">Zinc</keyword>
<dbReference type="NCBIfam" id="TIGR03445">
    <property type="entry name" value="mycothiol_MshB"/>
    <property type="match status" value="1"/>
</dbReference>
<dbReference type="GO" id="GO:0046872">
    <property type="term" value="F:metal ion binding"/>
    <property type="evidence" value="ECO:0007669"/>
    <property type="project" value="UniProtKB-KW"/>
</dbReference>
<dbReference type="EMBL" id="JADIXZ010000001">
    <property type="protein sequence ID" value="MBK6299621.1"/>
    <property type="molecule type" value="Genomic_DNA"/>
</dbReference>
<sequence length="290" mass="31595">MARLLFVHAHPDDETLATGVAIAHYVSRGHDVEVLTATLGEEGEVIPADVRHRTSDRDDTLGEFRAGELAGAMARLGARHTFLGDDGSGPRWRDSGMAGMPSADHPRAFAGADVAEAARLVAAYLRERRPDVVVTYDVDGGYGHPDHIQTRRVVQAAITGLAPAERPGRFFETLTPRSWVVADRQWLAEQVPEASGLHIPTQNEPYAVSVVDDAVVSHVVVDEMAGKRMTWALAAHRTQVTLFDGYYSLSNDIAARLSGREAFARLDPATGERLPRTSDTWFEGLLVDLP</sequence>
<dbReference type="AlphaFoldDB" id="A0A934X250"/>
<evidence type="ECO:0000256" key="4">
    <source>
        <dbReference type="NCBIfam" id="TIGR03445"/>
    </source>
</evidence>
<evidence type="ECO:0000256" key="1">
    <source>
        <dbReference type="ARBA" id="ARBA00022723"/>
    </source>
</evidence>
<comment type="caution">
    <text evidence="5">The sequence shown here is derived from an EMBL/GenBank/DDBJ whole genome shotgun (WGS) entry which is preliminary data.</text>
</comment>
<dbReference type="Proteomes" id="UP000718281">
    <property type="component" value="Unassembled WGS sequence"/>
</dbReference>
<dbReference type="Pfam" id="PF02585">
    <property type="entry name" value="PIG-L"/>
    <property type="match status" value="1"/>
</dbReference>
<gene>
    <name evidence="5" type="primary">mshB</name>
    <name evidence="5" type="ORF">IPF40_00730</name>
</gene>
<evidence type="ECO:0000256" key="3">
    <source>
        <dbReference type="ARBA" id="ARBA00022833"/>
    </source>
</evidence>
<dbReference type="Gene3D" id="3.40.50.10320">
    <property type="entry name" value="LmbE-like"/>
    <property type="match status" value="1"/>
</dbReference>
<dbReference type="PANTHER" id="PTHR12993:SF26">
    <property type="entry name" value="1D-MYO-INOSITOL 2-ACETAMIDO-2-DEOXY-ALPHA-D-GLUCOPYRANOSIDE DEACETYLASE"/>
    <property type="match status" value="1"/>
</dbReference>
<dbReference type="InterPro" id="IPR024078">
    <property type="entry name" value="LmbE-like_dom_sf"/>
</dbReference>